<gene>
    <name evidence="2" type="ORF">FUA22_15425</name>
</gene>
<feature type="signal peptide" evidence="1">
    <location>
        <begin position="1"/>
        <end position="21"/>
    </location>
</feature>
<keyword evidence="1" id="KW-0732">Signal</keyword>
<proteinExistence type="predicted"/>
<dbReference type="RefSeq" id="WP_147769487.1">
    <property type="nucleotide sequence ID" value="NZ_VRKQ01000018.1"/>
</dbReference>
<dbReference type="AlphaFoldDB" id="A0A5C7GEF0"/>
<dbReference type="OrthoDB" id="1410018at2"/>
<comment type="caution">
    <text evidence="2">The sequence shown here is derived from an EMBL/GenBank/DDBJ whole genome shotgun (WGS) entry which is preliminary data.</text>
</comment>
<keyword evidence="3" id="KW-1185">Reference proteome</keyword>
<name>A0A5C7GEF0_9FLAO</name>
<organism evidence="2 3">
    <name type="scientific">Seonamhaeicola maritimus</name>
    <dbReference type="NCBI Taxonomy" id="2591822"/>
    <lineage>
        <taxon>Bacteria</taxon>
        <taxon>Pseudomonadati</taxon>
        <taxon>Bacteroidota</taxon>
        <taxon>Flavobacteriia</taxon>
        <taxon>Flavobacteriales</taxon>
        <taxon>Flavobacteriaceae</taxon>
    </lineage>
</organism>
<protein>
    <submittedName>
        <fullName evidence="2">Uncharacterized protein</fullName>
    </submittedName>
</protein>
<reference evidence="2 3" key="1">
    <citation type="submission" date="2019-08" db="EMBL/GenBank/DDBJ databases">
        <title>Seonamhaeicola sediminis sp. nov., isolated from marine sediment.</title>
        <authorList>
            <person name="Cao W.R."/>
        </authorList>
    </citation>
    <scope>NUCLEOTIDE SEQUENCE [LARGE SCALE GENOMIC DNA]</scope>
    <source>
        <strain evidence="2 3">1505</strain>
    </source>
</reference>
<feature type="chain" id="PRO_5022918097" evidence="1">
    <location>
        <begin position="22"/>
        <end position="569"/>
    </location>
</feature>
<dbReference type="Gene3D" id="2.60.120.260">
    <property type="entry name" value="Galactose-binding domain-like"/>
    <property type="match status" value="1"/>
</dbReference>
<dbReference type="EMBL" id="VRKQ01000018">
    <property type="protein sequence ID" value="TXG35144.1"/>
    <property type="molecule type" value="Genomic_DNA"/>
</dbReference>
<evidence type="ECO:0000313" key="2">
    <source>
        <dbReference type="EMBL" id="TXG35144.1"/>
    </source>
</evidence>
<dbReference type="Proteomes" id="UP000321080">
    <property type="component" value="Unassembled WGS sequence"/>
</dbReference>
<sequence>MKNIKLYIILCGILLSISACEEQEYADYTAPDELSDVSWLIGTQPFVNDPFSINVDTHMPFMDLSQGAVSHEWIIEEGNKYLNTGFTSRDSILDEFVKEDVGLTLSDPKAFVLFRNSGFNKVRLLNKFNEKVTYKSSEGNFEAVQGSDGLWVIDTTFTFDVFAKILPAFSISKDGAEVLNITGDQETSIEDEASWPTVEIEAATGLTYMDNTTIGRPNATTWIIPDGVPNQVGGQEQEIKFFKLGTFNAGTIRSQRINELPRYVREKVIPLKVKVIQSSQPFEFDGAFTENEDEVIRFRVNGEVVPFSGEEGNFTVHVTNSVTGFDQNIDVVSARVSEDNAIFIELILSQPIYNSDEVTVSYNGSGSIESADERPLGAFGPENVMMHFGGNIIPEKAHASFEQPSGAANRAFALNYFTGNNNILGGGNFAFERVTTKSSDGDASMKWSTPASNPLPNVNLWSFGLARIAPIPAGTYRITYDLFIEPGTTLKTFRTEFNKPTFSRQVWNIENEPRGEWITVSNTFTTAEITPAQNLRYTFRPHAAENPGVTGAQVMYIDNLKFIEIEERP</sequence>
<evidence type="ECO:0000313" key="3">
    <source>
        <dbReference type="Proteomes" id="UP000321080"/>
    </source>
</evidence>
<dbReference type="PROSITE" id="PS51257">
    <property type="entry name" value="PROKAR_LIPOPROTEIN"/>
    <property type="match status" value="1"/>
</dbReference>
<accession>A0A5C7GEF0</accession>
<evidence type="ECO:0000256" key="1">
    <source>
        <dbReference type="SAM" id="SignalP"/>
    </source>
</evidence>